<evidence type="ECO:0000256" key="7">
    <source>
        <dbReference type="ARBA" id="ARBA00022741"/>
    </source>
</evidence>
<evidence type="ECO:0000256" key="2">
    <source>
        <dbReference type="ARBA" id="ARBA00005019"/>
    </source>
</evidence>
<accession>A0ABY1NJL3</accession>
<evidence type="ECO:0000256" key="10">
    <source>
        <dbReference type="ARBA" id="ARBA00048721"/>
    </source>
</evidence>
<proteinExistence type="inferred from homology"/>
<keyword evidence="6 11" id="KW-0548">Nucleotidyltransferase</keyword>
<keyword evidence="14" id="KW-1185">Reference proteome</keyword>
<dbReference type="EMBL" id="FXUB01000002">
    <property type="protein sequence ID" value="SMP11480.1"/>
    <property type="molecule type" value="Genomic_DNA"/>
</dbReference>
<keyword evidence="5 11" id="KW-0808">Transferase</keyword>
<evidence type="ECO:0000256" key="5">
    <source>
        <dbReference type="ARBA" id="ARBA00022679"/>
    </source>
</evidence>
<comment type="caution">
    <text evidence="13">The sequence shown here is derived from an EMBL/GenBank/DDBJ whole genome shotgun (WGS) entry which is preliminary data.</text>
</comment>
<keyword evidence="4 11" id="KW-0662">Pyridine nucleotide biosynthesis</keyword>
<evidence type="ECO:0000259" key="12">
    <source>
        <dbReference type="Pfam" id="PF01467"/>
    </source>
</evidence>
<dbReference type="PANTHER" id="PTHR39321:SF3">
    <property type="entry name" value="PHOSPHOPANTETHEINE ADENYLYLTRANSFERASE"/>
    <property type="match status" value="1"/>
</dbReference>
<dbReference type="CDD" id="cd02165">
    <property type="entry name" value="NMNAT"/>
    <property type="match status" value="1"/>
</dbReference>
<keyword evidence="7 11" id="KW-0547">Nucleotide-binding</keyword>
<dbReference type="HAMAP" id="MF_00244">
    <property type="entry name" value="NaMN_adenylyltr"/>
    <property type="match status" value="1"/>
</dbReference>
<organism evidence="13 14">
    <name type="scientific">Desulfurobacterium pacificum</name>
    <dbReference type="NCBI Taxonomy" id="240166"/>
    <lineage>
        <taxon>Bacteria</taxon>
        <taxon>Pseudomonadati</taxon>
        <taxon>Aquificota</taxon>
        <taxon>Aquificia</taxon>
        <taxon>Desulfurobacteriales</taxon>
        <taxon>Desulfurobacteriaceae</taxon>
        <taxon>Desulfurobacterium</taxon>
    </lineage>
</organism>
<dbReference type="InterPro" id="IPR004821">
    <property type="entry name" value="Cyt_trans-like"/>
</dbReference>
<evidence type="ECO:0000256" key="4">
    <source>
        <dbReference type="ARBA" id="ARBA00022642"/>
    </source>
</evidence>
<comment type="pathway">
    <text evidence="2 11">Cofactor biosynthesis; NAD(+) biosynthesis; deamido-NAD(+) from nicotinate D-ribonucleotide: step 1/1.</text>
</comment>
<dbReference type="Gene3D" id="3.40.50.620">
    <property type="entry name" value="HUPs"/>
    <property type="match status" value="1"/>
</dbReference>
<dbReference type="InterPro" id="IPR014729">
    <property type="entry name" value="Rossmann-like_a/b/a_fold"/>
</dbReference>
<dbReference type="NCBIfam" id="TIGR00482">
    <property type="entry name" value="nicotinate (nicotinamide) nucleotide adenylyltransferase"/>
    <property type="match status" value="1"/>
</dbReference>
<evidence type="ECO:0000256" key="3">
    <source>
        <dbReference type="ARBA" id="ARBA00009014"/>
    </source>
</evidence>
<sequence>MKALFGGSFNPVHIGHLIVARDILEDFQFKKVIFVPAFIQPLKENLLIPPEIRLKLLKVSIKGEKHFDVWDYEIKQEGVSYTYKTLEAYVKNYKEKPVLIMGTDSFLSFHRWKEPEKILTLSTLLIVKRPGYEENFTDVLKKLNANLSVIEVEKGKVDKTILSHAKIIFYKGRQLQISATEIRERLKQGKSIKYMVTEEAEKILRRWWENAFQKNV</sequence>
<dbReference type="GO" id="GO:0016779">
    <property type="term" value="F:nucleotidyltransferase activity"/>
    <property type="evidence" value="ECO:0007669"/>
    <property type="project" value="UniProtKB-KW"/>
</dbReference>
<dbReference type="NCBIfam" id="TIGR00125">
    <property type="entry name" value="cyt_tran_rel"/>
    <property type="match status" value="1"/>
</dbReference>
<dbReference type="RefSeq" id="WP_283400409.1">
    <property type="nucleotide sequence ID" value="NZ_FXUB01000002.1"/>
</dbReference>
<evidence type="ECO:0000256" key="11">
    <source>
        <dbReference type="HAMAP-Rule" id="MF_00244"/>
    </source>
</evidence>
<evidence type="ECO:0000256" key="9">
    <source>
        <dbReference type="ARBA" id="ARBA00023027"/>
    </source>
</evidence>
<feature type="domain" description="Cytidyltransferase-like" evidence="12">
    <location>
        <begin position="4"/>
        <end position="185"/>
    </location>
</feature>
<dbReference type="Proteomes" id="UP001157911">
    <property type="component" value="Unassembled WGS sequence"/>
</dbReference>
<gene>
    <name evidence="11" type="primary">nadD</name>
    <name evidence="13" type="ORF">SAMN06265339_0927</name>
</gene>
<dbReference type="Pfam" id="PF01467">
    <property type="entry name" value="CTP_transf_like"/>
    <property type="match status" value="1"/>
</dbReference>
<dbReference type="PANTHER" id="PTHR39321">
    <property type="entry name" value="NICOTINATE-NUCLEOTIDE ADENYLYLTRANSFERASE-RELATED"/>
    <property type="match status" value="1"/>
</dbReference>
<evidence type="ECO:0000256" key="8">
    <source>
        <dbReference type="ARBA" id="ARBA00022840"/>
    </source>
</evidence>
<keyword evidence="9 11" id="KW-0520">NAD</keyword>
<evidence type="ECO:0000256" key="6">
    <source>
        <dbReference type="ARBA" id="ARBA00022695"/>
    </source>
</evidence>
<comment type="function">
    <text evidence="1 11">Catalyzes the reversible adenylation of nicotinate mononucleotide (NaMN) to nicotinic acid adenine dinucleotide (NaAD).</text>
</comment>
<dbReference type="EC" id="2.7.7.18" evidence="11"/>
<evidence type="ECO:0000313" key="14">
    <source>
        <dbReference type="Proteomes" id="UP001157911"/>
    </source>
</evidence>
<evidence type="ECO:0000313" key="13">
    <source>
        <dbReference type="EMBL" id="SMP11480.1"/>
    </source>
</evidence>
<comment type="catalytic activity">
    <reaction evidence="10 11">
        <text>nicotinate beta-D-ribonucleotide + ATP + H(+) = deamido-NAD(+) + diphosphate</text>
        <dbReference type="Rhea" id="RHEA:22860"/>
        <dbReference type="ChEBI" id="CHEBI:15378"/>
        <dbReference type="ChEBI" id="CHEBI:30616"/>
        <dbReference type="ChEBI" id="CHEBI:33019"/>
        <dbReference type="ChEBI" id="CHEBI:57502"/>
        <dbReference type="ChEBI" id="CHEBI:58437"/>
        <dbReference type="EC" id="2.7.7.18"/>
    </reaction>
</comment>
<dbReference type="InterPro" id="IPR005248">
    <property type="entry name" value="NadD/NMNAT"/>
</dbReference>
<protein>
    <recommendedName>
        <fullName evidence="11">Probable nicotinate-nucleotide adenylyltransferase</fullName>
        <ecNumber evidence="11">2.7.7.18</ecNumber>
    </recommendedName>
    <alternativeName>
        <fullName evidence="11">Deamido-NAD(+) diphosphorylase</fullName>
    </alternativeName>
    <alternativeName>
        <fullName evidence="11">Deamido-NAD(+) pyrophosphorylase</fullName>
    </alternativeName>
    <alternativeName>
        <fullName evidence="11">Nicotinate mononucleotide adenylyltransferase</fullName>
        <shortName evidence="11">NaMN adenylyltransferase</shortName>
    </alternativeName>
</protein>
<name>A0ABY1NJL3_9BACT</name>
<evidence type="ECO:0000256" key="1">
    <source>
        <dbReference type="ARBA" id="ARBA00002324"/>
    </source>
</evidence>
<keyword evidence="8 11" id="KW-0067">ATP-binding</keyword>
<dbReference type="SUPFAM" id="SSF52374">
    <property type="entry name" value="Nucleotidylyl transferase"/>
    <property type="match status" value="1"/>
</dbReference>
<comment type="similarity">
    <text evidence="3 11">Belongs to the NadD family.</text>
</comment>
<reference evidence="13 14" key="1">
    <citation type="submission" date="2017-05" db="EMBL/GenBank/DDBJ databases">
        <authorList>
            <person name="Varghese N."/>
            <person name="Submissions S."/>
        </authorList>
    </citation>
    <scope>NUCLEOTIDE SEQUENCE [LARGE SCALE GENOMIC DNA]</scope>
    <source>
        <strain evidence="13 14">DSM 15522</strain>
    </source>
</reference>